<dbReference type="Proteomes" id="UP001299265">
    <property type="component" value="Unassembled WGS sequence"/>
</dbReference>
<feature type="transmembrane region" description="Helical" evidence="1">
    <location>
        <begin position="147"/>
        <end position="180"/>
    </location>
</feature>
<feature type="transmembrane region" description="Helical" evidence="1">
    <location>
        <begin position="221"/>
        <end position="240"/>
    </location>
</feature>
<feature type="transmembrane region" description="Helical" evidence="1">
    <location>
        <begin position="295"/>
        <end position="317"/>
    </location>
</feature>
<comment type="caution">
    <text evidence="2">The sequence shown here is derived from an EMBL/GenBank/DDBJ whole genome shotgun (WGS) entry which is preliminary data.</text>
</comment>
<keyword evidence="1" id="KW-1133">Transmembrane helix</keyword>
<reference evidence="2 3" key="1">
    <citation type="submission" date="2021-11" db="EMBL/GenBank/DDBJ databases">
        <title>Lacrimispora sp. nov. NSJ-141 isolated from human feces.</title>
        <authorList>
            <person name="Abdugheni R."/>
        </authorList>
    </citation>
    <scope>NUCLEOTIDE SEQUENCE [LARGE SCALE GENOMIC DNA]</scope>
    <source>
        <strain evidence="2 3">NSJ-141</strain>
    </source>
</reference>
<proteinExistence type="predicted"/>
<feature type="transmembrane region" description="Helical" evidence="1">
    <location>
        <begin position="337"/>
        <end position="361"/>
    </location>
</feature>
<dbReference type="RefSeq" id="WP_231062138.1">
    <property type="nucleotide sequence ID" value="NZ_JAJNOR010000003.1"/>
</dbReference>
<feature type="transmembrane region" description="Helical" evidence="1">
    <location>
        <begin position="78"/>
        <end position="95"/>
    </location>
</feature>
<evidence type="ECO:0008006" key="4">
    <source>
        <dbReference type="Google" id="ProtNLM"/>
    </source>
</evidence>
<keyword evidence="3" id="KW-1185">Reference proteome</keyword>
<feature type="transmembrane region" description="Helical" evidence="1">
    <location>
        <begin position="401"/>
        <end position="423"/>
    </location>
</feature>
<keyword evidence="1" id="KW-0472">Membrane</keyword>
<feature type="transmembrane region" description="Helical" evidence="1">
    <location>
        <begin position="443"/>
        <end position="464"/>
    </location>
</feature>
<accession>A0AAP2RK22</accession>
<gene>
    <name evidence="2" type="ORF">LQE92_06265</name>
</gene>
<feature type="transmembrane region" description="Helical" evidence="1">
    <location>
        <begin position="186"/>
        <end position="212"/>
    </location>
</feature>
<sequence>MKLDVNKIKKSLFIGTLVFQLILFFCFVYGDVFITTNHGMNFWDCLFSGNIRNFYSYNLNSELVAGVYRGNYSAYYDFMIYIIFALWDLPLWIIKKVFKIEFILNTFWGSVWAKSIILLFLILTLCIMIKIVNIIQKDKHIKIRSIYLFLTSVFVTAYICILGQYDIIPIFFILAGVYFFLKNKFRLFVLFFALAIPIKAFALFAFVVLLLYKEKNILKDILWIICGLLPMALTRWLVPIEGSSNINILYELLFQNKIDLTYGGVPIFVIVFVVLCLFCYLKKPSEDEQLASREIIYLCFLAFAVFLTTCSTLPYWFLYMVPFLYIIIAGNKNYYTINMLLETCMAFFVVLGQVFTFYWCFSGDIVGNMFLSLVLKRGNEVNLSAPMMLEKLLGAETYQKFFPLVVPICMAIFIAAVIVFSYLNSPWKREKVNTWNDSKVNKMIYGLRILLGYGICMIPLVCYLL</sequence>
<organism evidence="2 3">
    <name type="scientific">Lientehia hominis</name>
    <dbReference type="NCBI Taxonomy" id="2897778"/>
    <lineage>
        <taxon>Bacteria</taxon>
        <taxon>Bacillati</taxon>
        <taxon>Bacillota</taxon>
        <taxon>Clostridia</taxon>
        <taxon>Lachnospirales</taxon>
        <taxon>Lachnospiraceae</taxon>
        <taxon>Lientehia</taxon>
    </lineage>
</organism>
<keyword evidence="1" id="KW-0812">Transmembrane</keyword>
<evidence type="ECO:0000256" key="1">
    <source>
        <dbReference type="SAM" id="Phobius"/>
    </source>
</evidence>
<protein>
    <recommendedName>
        <fullName evidence="4">DUF2029 domain-containing protein</fullName>
    </recommendedName>
</protein>
<dbReference type="AlphaFoldDB" id="A0AAP2RK22"/>
<evidence type="ECO:0000313" key="2">
    <source>
        <dbReference type="EMBL" id="MCD2492233.1"/>
    </source>
</evidence>
<feature type="transmembrane region" description="Helical" evidence="1">
    <location>
        <begin position="115"/>
        <end position="135"/>
    </location>
</feature>
<dbReference type="EMBL" id="JAJNOR010000003">
    <property type="protein sequence ID" value="MCD2492233.1"/>
    <property type="molecule type" value="Genomic_DNA"/>
</dbReference>
<feature type="transmembrane region" description="Helical" evidence="1">
    <location>
        <begin position="260"/>
        <end position="281"/>
    </location>
</feature>
<feature type="transmembrane region" description="Helical" evidence="1">
    <location>
        <begin position="12"/>
        <end position="34"/>
    </location>
</feature>
<name>A0AAP2RK22_9FIRM</name>
<evidence type="ECO:0000313" key="3">
    <source>
        <dbReference type="Proteomes" id="UP001299265"/>
    </source>
</evidence>